<evidence type="ECO:0000256" key="2">
    <source>
        <dbReference type="ARBA" id="ARBA00022475"/>
    </source>
</evidence>
<feature type="transmembrane region" description="Helical" evidence="6">
    <location>
        <begin position="304"/>
        <end position="328"/>
    </location>
</feature>
<evidence type="ECO:0000256" key="4">
    <source>
        <dbReference type="ARBA" id="ARBA00022989"/>
    </source>
</evidence>
<sequence>IRRYITFLQEYSIPLILGVIVALVWANIDFDSYHHLVEFDFWNIGKGPFLSNEVFMVFFFGIAAKEITESILPGGALNPIPKAINPLMGTLGGVFGPVGLFLLMAVLFYGGTDELGWAIPTATDIALAWLVARVIFGARHAAVNFLLLLAVADDAIGLVIIAVFYSDNVQPLWLLMTLGGMVAAYAFRRIGITWWPVYIFIAGGMSWVGLVLAGVEPALALVVIVPFLPALHAPAQEEDPAIEEHAEHGEEELATAHEHAASSHGHAMGTLEKFEHHLKLPVDFGLFFFAWANAGVAFGNINSVTFMILISLIVGKTVGVSLFSFVVSRLGFPLPEGMSLRHLMVAGLIAGLGLTVALFVANKAYYGTDFLDPGKMGAVFSVVVAALAFALARVLGIRREQD</sequence>
<proteinExistence type="predicted"/>
<keyword evidence="8" id="KW-1185">Reference proteome</keyword>
<evidence type="ECO:0000313" key="7">
    <source>
        <dbReference type="EMBL" id="CAI8035069.1"/>
    </source>
</evidence>
<feature type="transmembrane region" description="Helical" evidence="6">
    <location>
        <begin position="143"/>
        <end position="165"/>
    </location>
</feature>
<evidence type="ECO:0000256" key="1">
    <source>
        <dbReference type="ARBA" id="ARBA00004429"/>
    </source>
</evidence>
<protein>
    <submittedName>
        <fullName evidence="7">Na(+)/H(+) antiporter NhaA</fullName>
    </submittedName>
</protein>
<feature type="transmembrane region" description="Helical" evidence="6">
    <location>
        <begin position="12"/>
        <end position="28"/>
    </location>
</feature>
<dbReference type="GO" id="GO:0005886">
    <property type="term" value="C:plasma membrane"/>
    <property type="evidence" value="ECO:0007669"/>
    <property type="project" value="UniProtKB-SubCell"/>
</dbReference>
<dbReference type="Proteomes" id="UP001174909">
    <property type="component" value="Unassembled WGS sequence"/>
</dbReference>
<dbReference type="GO" id="GO:0006885">
    <property type="term" value="P:regulation of pH"/>
    <property type="evidence" value="ECO:0007669"/>
    <property type="project" value="InterPro"/>
</dbReference>
<dbReference type="PANTHER" id="PTHR30341:SF0">
    <property type="entry name" value="NA(+)_H(+) ANTIPORTER NHAA"/>
    <property type="match status" value="1"/>
</dbReference>
<feature type="transmembrane region" description="Helical" evidence="6">
    <location>
        <begin position="48"/>
        <end position="67"/>
    </location>
</feature>
<feature type="transmembrane region" description="Helical" evidence="6">
    <location>
        <begin position="194"/>
        <end position="212"/>
    </location>
</feature>
<dbReference type="GO" id="GO:0015385">
    <property type="term" value="F:sodium:proton antiporter activity"/>
    <property type="evidence" value="ECO:0007669"/>
    <property type="project" value="TreeGrafter"/>
</dbReference>
<reference evidence="7" key="1">
    <citation type="submission" date="2023-03" db="EMBL/GenBank/DDBJ databases">
        <authorList>
            <person name="Steffen K."/>
            <person name="Cardenas P."/>
        </authorList>
    </citation>
    <scope>NUCLEOTIDE SEQUENCE</scope>
</reference>
<evidence type="ECO:0000256" key="6">
    <source>
        <dbReference type="SAM" id="Phobius"/>
    </source>
</evidence>
<dbReference type="PANTHER" id="PTHR30341">
    <property type="entry name" value="SODIUM ION/PROTON ANTIPORTER NHAA-RELATED"/>
    <property type="match status" value="1"/>
</dbReference>
<feature type="transmembrane region" description="Helical" evidence="6">
    <location>
        <begin position="340"/>
        <end position="361"/>
    </location>
</feature>
<comment type="subcellular location">
    <subcellularLocation>
        <location evidence="1">Cell inner membrane</location>
        <topology evidence="1">Multi-pass membrane protein</topology>
    </subcellularLocation>
</comment>
<accession>A0AA35SSU9</accession>
<keyword evidence="2" id="KW-1003">Cell membrane</keyword>
<dbReference type="Gene3D" id="1.20.1530.10">
    <property type="entry name" value="Na+/H+ antiporter like domain"/>
    <property type="match status" value="1"/>
</dbReference>
<gene>
    <name evidence="7" type="ORF">GBAR_LOCUS19687</name>
</gene>
<feature type="non-terminal residue" evidence="7">
    <location>
        <position position="1"/>
    </location>
</feature>
<name>A0AA35SSU9_GEOBA</name>
<organism evidence="7 8">
    <name type="scientific">Geodia barretti</name>
    <name type="common">Barrett's horny sponge</name>
    <dbReference type="NCBI Taxonomy" id="519541"/>
    <lineage>
        <taxon>Eukaryota</taxon>
        <taxon>Metazoa</taxon>
        <taxon>Porifera</taxon>
        <taxon>Demospongiae</taxon>
        <taxon>Heteroscleromorpha</taxon>
        <taxon>Tetractinellida</taxon>
        <taxon>Astrophorina</taxon>
        <taxon>Geodiidae</taxon>
        <taxon>Geodia</taxon>
    </lineage>
</organism>
<dbReference type="EMBL" id="CASHTH010002769">
    <property type="protein sequence ID" value="CAI8035069.1"/>
    <property type="molecule type" value="Genomic_DNA"/>
</dbReference>
<evidence type="ECO:0000256" key="5">
    <source>
        <dbReference type="ARBA" id="ARBA00023136"/>
    </source>
</evidence>
<evidence type="ECO:0000313" key="8">
    <source>
        <dbReference type="Proteomes" id="UP001174909"/>
    </source>
</evidence>
<dbReference type="AlphaFoldDB" id="A0AA35SSU9"/>
<comment type="caution">
    <text evidence="7">The sequence shown here is derived from an EMBL/GenBank/DDBJ whole genome shotgun (WGS) entry which is preliminary data.</text>
</comment>
<keyword evidence="5 6" id="KW-0472">Membrane</keyword>
<evidence type="ECO:0000256" key="3">
    <source>
        <dbReference type="ARBA" id="ARBA00022692"/>
    </source>
</evidence>
<feature type="transmembrane region" description="Helical" evidence="6">
    <location>
        <begin position="87"/>
        <end position="109"/>
    </location>
</feature>
<dbReference type="InterPro" id="IPR023171">
    <property type="entry name" value="Na/H_antiporter_dom_sf"/>
</dbReference>
<keyword evidence="3 6" id="KW-0812">Transmembrane</keyword>
<feature type="transmembrane region" description="Helical" evidence="6">
    <location>
        <begin position="171"/>
        <end position="187"/>
    </location>
</feature>
<keyword evidence="4 6" id="KW-1133">Transmembrane helix</keyword>
<dbReference type="Pfam" id="PF06965">
    <property type="entry name" value="Na_H_antiport_1"/>
    <property type="match status" value="1"/>
</dbReference>
<feature type="transmembrane region" description="Helical" evidence="6">
    <location>
        <begin position="376"/>
        <end position="396"/>
    </location>
</feature>
<dbReference type="InterPro" id="IPR004670">
    <property type="entry name" value="NhaA"/>
</dbReference>
<feature type="transmembrane region" description="Helical" evidence="6">
    <location>
        <begin position="115"/>
        <end position="136"/>
    </location>
</feature>